<keyword evidence="4" id="KW-1185">Reference proteome</keyword>
<dbReference type="PANTHER" id="PTHR43611:SF3">
    <property type="entry name" value="FLAVIN MONONUCLEOTIDE HYDROLASE 1, CHLOROPLATIC"/>
    <property type="match status" value="1"/>
</dbReference>
<organism evidence="1 3">
    <name type="scientific">Bifidobacterium eulemuris</name>
    <dbReference type="NCBI Taxonomy" id="1765219"/>
    <lineage>
        <taxon>Bacteria</taxon>
        <taxon>Bacillati</taxon>
        <taxon>Actinomycetota</taxon>
        <taxon>Actinomycetes</taxon>
        <taxon>Bifidobacteriales</taxon>
        <taxon>Bifidobacteriaceae</taxon>
        <taxon>Bifidobacterium</taxon>
    </lineage>
</organism>
<dbReference type="Pfam" id="PF00702">
    <property type="entry name" value="Hydrolase"/>
    <property type="match status" value="1"/>
</dbReference>
<dbReference type="RefSeq" id="WP_094636247.1">
    <property type="nucleotide sequence ID" value="NZ_CP062938.1"/>
</dbReference>
<dbReference type="EMBL" id="CP062938">
    <property type="protein sequence ID" value="QOL31270.1"/>
    <property type="molecule type" value="Genomic_DNA"/>
</dbReference>
<dbReference type="OrthoDB" id="9797415at2"/>
<reference evidence="2 4" key="2">
    <citation type="submission" date="2020-10" db="EMBL/GenBank/DDBJ databases">
        <title>Genome sequencing of Bifidobacterium eulemuris_DSMZ_100216.</title>
        <authorList>
            <person name="Kim J."/>
        </authorList>
    </citation>
    <scope>NUCLEOTIDE SEQUENCE [LARGE SCALE GENOMIC DNA]</scope>
    <source>
        <strain evidence="2 4">DSM 100216</strain>
    </source>
</reference>
<dbReference type="Proteomes" id="UP000593943">
    <property type="component" value="Chromosome"/>
</dbReference>
<dbReference type="InterPro" id="IPR006439">
    <property type="entry name" value="HAD-SF_hydro_IA"/>
</dbReference>
<dbReference type="SFLD" id="SFLDS00003">
    <property type="entry name" value="Haloacid_Dehalogenase"/>
    <property type="match status" value="1"/>
</dbReference>
<dbReference type="NCBIfam" id="TIGR01509">
    <property type="entry name" value="HAD-SF-IA-v3"/>
    <property type="match status" value="1"/>
</dbReference>
<reference evidence="1 3" key="1">
    <citation type="journal article" date="2017" name="BMC Genomics">
        <title>Comparative genomic and phylogenomic analyses of the Bifidobacteriaceae family.</title>
        <authorList>
            <person name="Lugli G.A."/>
            <person name="Milani C."/>
            <person name="Turroni F."/>
            <person name="Duranti S."/>
            <person name="Mancabelli L."/>
            <person name="Mangifesta M."/>
            <person name="Ferrario C."/>
            <person name="Modesto M."/>
            <person name="Mattarelli P."/>
            <person name="Jiri K."/>
            <person name="van Sinderen D."/>
            <person name="Ventura M."/>
        </authorList>
    </citation>
    <scope>NUCLEOTIDE SEQUENCE [LARGE SCALE GENOMIC DNA]</scope>
    <source>
        <strain evidence="1 3">DSM 100216</strain>
    </source>
</reference>
<dbReference type="CDD" id="cd02603">
    <property type="entry name" value="HAD_sEH-N_like"/>
    <property type="match status" value="1"/>
</dbReference>
<dbReference type="InterPro" id="IPR036412">
    <property type="entry name" value="HAD-like_sf"/>
</dbReference>
<dbReference type="AlphaFoldDB" id="A0A261GCP7"/>
<evidence type="ECO:0000313" key="4">
    <source>
        <dbReference type="Proteomes" id="UP000593943"/>
    </source>
</evidence>
<dbReference type="EMBL" id="MWWZ01000004">
    <property type="protein sequence ID" value="OZG69221.1"/>
    <property type="molecule type" value="Genomic_DNA"/>
</dbReference>
<evidence type="ECO:0000313" key="3">
    <source>
        <dbReference type="Proteomes" id="UP000216057"/>
    </source>
</evidence>
<evidence type="ECO:0000313" key="2">
    <source>
        <dbReference type="EMBL" id="QOL31270.1"/>
    </source>
</evidence>
<dbReference type="Proteomes" id="UP000216057">
    <property type="component" value="Unassembled WGS sequence"/>
</dbReference>
<accession>A0A261GCP7</accession>
<dbReference type="PANTHER" id="PTHR43611">
    <property type="entry name" value="ALPHA-D-GLUCOSE 1-PHOSPHATE PHOSPHATASE"/>
    <property type="match status" value="1"/>
</dbReference>
<dbReference type="Gene3D" id="3.40.50.1000">
    <property type="entry name" value="HAD superfamily/HAD-like"/>
    <property type="match status" value="1"/>
</dbReference>
<gene>
    <name evidence="2" type="ORF">BE0216_01440</name>
    <name evidence="1" type="ORF">BEUL_0627</name>
</gene>
<proteinExistence type="predicted"/>
<dbReference type="InterPro" id="IPR023214">
    <property type="entry name" value="HAD_sf"/>
</dbReference>
<sequence length="209" mass="23438">MARMITDVIFDFCGVLFDWQCRACLEKAGYPAELVDHICADGDPCGFYAYEDRMDAGEDFADILPDVRREQGDEIAEVFRYYIEHYGDSLPRMLPGMEDLLRDLKAAGLGVWGLTNWSHETFHIAFEKYPQVEELLAGTVVSGVEKMHKPNADIYELTLNRFGLKAERCVFFDDTAKNIDGANAVGLHGRRFTTAEQARADLAALGVAL</sequence>
<evidence type="ECO:0000313" key="1">
    <source>
        <dbReference type="EMBL" id="OZG69221.1"/>
    </source>
</evidence>
<dbReference type="SFLD" id="SFLDG01129">
    <property type="entry name" value="C1.5:_HAD__Beta-PGM__Phosphata"/>
    <property type="match status" value="1"/>
</dbReference>
<dbReference type="SUPFAM" id="SSF56784">
    <property type="entry name" value="HAD-like"/>
    <property type="match status" value="1"/>
</dbReference>
<dbReference type="KEGG" id="beu:BE0216_01440"/>
<dbReference type="PRINTS" id="PR00413">
    <property type="entry name" value="HADHALOGNASE"/>
</dbReference>
<name>A0A261GCP7_9BIFI</name>
<protein>
    <submittedName>
        <fullName evidence="2">HAD family phosphatase</fullName>
    </submittedName>
    <submittedName>
        <fullName evidence="1">Haloacid dehalogenase</fullName>
    </submittedName>
</protein>